<accession>A0A2C9D205</accession>
<reference evidence="2" key="1">
    <citation type="submission" date="2017-09" db="EMBL/GenBank/DDBJ databases">
        <title>Genome sequence of Nannocystis excedens DSM 71.</title>
        <authorList>
            <person name="Blom J."/>
        </authorList>
    </citation>
    <scope>NUCLEOTIDE SEQUENCE [LARGE SCALE GENOMIC DNA]</scope>
    <source>
        <strain evidence="2">type strain: E19</strain>
    </source>
</reference>
<sequence>MKYSIYLPATQRRVSVGAYVKGVKSAITNPDQVFRHGLETWWPVTGAHIREEFRRGMVDRINRHLPEHGKGRKRTPEWQLQAWRIADKVNNRIVAYERDCPRELRARLANRLES</sequence>
<protein>
    <submittedName>
        <fullName evidence="1">Uncharacterized protein</fullName>
    </submittedName>
</protein>
<dbReference type="KEGG" id="hdi:HDIA_0723"/>
<dbReference type="EMBL" id="LT960614">
    <property type="protein sequence ID" value="SON54264.1"/>
    <property type="molecule type" value="Genomic_DNA"/>
</dbReference>
<dbReference type="AlphaFoldDB" id="A0A2C9D205"/>
<organism evidence="1 2">
    <name type="scientific">Hartmannibacter diazotrophicus</name>
    <dbReference type="NCBI Taxonomy" id="1482074"/>
    <lineage>
        <taxon>Bacteria</taxon>
        <taxon>Pseudomonadati</taxon>
        <taxon>Pseudomonadota</taxon>
        <taxon>Alphaproteobacteria</taxon>
        <taxon>Hyphomicrobiales</taxon>
        <taxon>Pleomorphomonadaceae</taxon>
        <taxon>Hartmannibacter</taxon>
    </lineage>
</organism>
<dbReference type="Proteomes" id="UP000223606">
    <property type="component" value="Chromosome 1"/>
</dbReference>
<evidence type="ECO:0000313" key="2">
    <source>
        <dbReference type="Proteomes" id="UP000223606"/>
    </source>
</evidence>
<name>A0A2C9D205_9HYPH</name>
<evidence type="ECO:0000313" key="1">
    <source>
        <dbReference type="EMBL" id="SON54264.1"/>
    </source>
</evidence>
<dbReference type="RefSeq" id="WP_099554440.1">
    <property type="nucleotide sequence ID" value="NZ_LT960614.1"/>
</dbReference>
<proteinExistence type="predicted"/>
<keyword evidence="2" id="KW-1185">Reference proteome</keyword>
<gene>
    <name evidence="1" type="ORF">HDIA_0723</name>
</gene>